<keyword evidence="1" id="KW-0378">Hydrolase</keyword>
<feature type="region of interest" description="Disordered" evidence="2">
    <location>
        <begin position="30"/>
        <end position="51"/>
    </location>
</feature>
<dbReference type="PANTHER" id="PTHR47642">
    <property type="entry name" value="ATP-DEPENDENT DNA HELICASE"/>
    <property type="match status" value="1"/>
</dbReference>
<evidence type="ECO:0000256" key="2">
    <source>
        <dbReference type="SAM" id="MobiDB-lite"/>
    </source>
</evidence>
<keyword evidence="1" id="KW-0547">Nucleotide-binding</keyword>
<organism evidence="4 5">
    <name type="scientific">Trichoderma asperellum</name>
    <name type="common">Filamentous fungus</name>
    <dbReference type="NCBI Taxonomy" id="101201"/>
    <lineage>
        <taxon>Eukaryota</taxon>
        <taxon>Fungi</taxon>
        <taxon>Dikarya</taxon>
        <taxon>Ascomycota</taxon>
        <taxon>Pezizomycotina</taxon>
        <taxon>Sordariomycetes</taxon>
        <taxon>Hypocreomycetidae</taxon>
        <taxon>Hypocreales</taxon>
        <taxon>Hypocreaceae</taxon>
        <taxon>Trichoderma</taxon>
    </lineage>
</organism>
<evidence type="ECO:0000256" key="1">
    <source>
        <dbReference type="RuleBase" id="RU363044"/>
    </source>
</evidence>
<comment type="caution">
    <text evidence="4">The sequence shown here is derived from an EMBL/GenBank/DDBJ whole genome shotgun (WGS) entry which is preliminary data.</text>
</comment>
<feature type="region of interest" description="Disordered" evidence="2">
    <location>
        <begin position="633"/>
        <end position="663"/>
    </location>
</feature>
<feature type="compositionally biased region" description="Pro residues" evidence="2">
    <location>
        <begin position="36"/>
        <end position="49"/>
    </location>
</feature>
<sequence>MVEVHEIYDSDEAERIGKIDERLKAAALASSQPVTPNLPLPPPPPPPSTAPALCKEQQDLIDLIATGNNVFFTGSAGCGKSTALKVAVKMLRDQGKIVHIVAPTGRAALQVNGMSTWSYMGWTPDYHKLPIDKLINKGFRKHIRKRLKDTDVLIIDEISMVENHHLERMNVCMKAAICWNRWHGGGDGPSFEGDTPIYYGAPPAFGGVQVIVTGDFCQLPPVKPFEFCIRCGQKLIPDEGGARLNCSNSHGPFSETDKWAFKSAAWQEANFFYVNLKEIHRQKDESFIRMLQKCRLGIPFLPQEMAILMKHPCEVQKATRLLCTRREVNKINQESFNKLKTPKSQYDALDGFEPFTQEHAALPQYKRRQDDGTLEACRDQRLEPRVTLRGGMLVILQVNLDLKAGLVNGSQGIICGFEAFSHEKLPRAATGDNADLIPSEQRLTGDYAKLRERQIQNFMECQLQSRNSWAAKAWPRVLFHNGLKRTIYATCTVNSIGDKEPYSLLHRTQVPLIAGWAMSVHRSQGMTLDRVIVDLSNAFEEGQVYVALSRATSLQGLKIEGSPDGLLTKEGNDDVRVFLEATFGDGLFRSIREFSGHLEQKGCGEADGSKERPLIIGEVSEQQQEGKYAAAVWKRERPSSSGNGTGTEPVGDTTFTTKRKKMG</sequence>
<dbReference type="GO" id="GO:0000723">
    <property type="term" value="P:telomere maintenance"/>
    <property type="evidence" value="ECO:0007669"/>
    <property type="project" value="InterPro"/>
</dbReference>
<proteinExistence type="inferred from homology"/>
<dbReference type="GO" id="GO:0006281">
    <property type="term" value="P:DNA repair"/>
    <property type="evidence" value="ECO:0007669"/>
    <property type="project" value="UniProtKB-KW"/>
</dbReference>
<comment type="catalytic activity">
    <reaction evidence="1">
        <text>ATP + H2O = ADP + phosphate + H(+)</text>
        <dbReference type="Rhea" id="RHEA:13065"/>
        <dbReference type="ChEBI" id="CHEBI:15377"/>
        <dbReference type="ChEBI" id="CHEBI:15378"/>
        <dbReference type="ChEBI" id="CHEBI:30616"/>
        <dbReference type="ChEBI" id="CHEBI:43474"/>
        <dbReference type="ChEBI" id="CHEBI:456216"/>
        <dbReference type="EC" id="5.6.2.3"/>
    </reaction>
</comment>
<accession>A0A6V8QL44</accession>
<dbReference type="InterPro" id="IPR010285">
    <property type="entry name" value="DNA_helicase_pif1-like_DEAD"/>
</dbReference>
<dbReference type="InterPro" id="IPR027417">
    <property type="entry name" value="P-loop_NTPase"/>
</dbReference>
<keyword evidence="1" id="KW-0067">ATP-binding</keyword>
<dbReference type="EMBL" id="BLZH01000002">
    <property type="protein sequence ID" value="GFP53145.1"/>
    <property type="molecule type" value="Genomic_DNA"/>
</dbReference>
<keyword evidence="1" id="KW-0227">DNA damage</keyword>
<evidence type="ECO:0000313" key="4">
    <source>
        <dbReference type="EMBL" id="GFP53145.1"/>
    </source>
</evidence>
<dbReference type="InterPro" id="IPR003593">
    <property type="entry name" value="AAA+_ATPase"/>
</dbReference>
<reference evidence="4 5" key="1">
    <citation type="submission" date="2020-07" db="EMBL/GenBank/DDBJ databases">
        <title>Trichoderma asperellum IC-1 whole genome shotgun sequence.</title>
        <authorList>
            <person name="Kanamasa S."/>
            <person name="Takahashi H."/>
        </authorList>
    </citation>
    <scope>NUCLEOTIDE SEQUENCE [LARGE SCALE GENOMIC DNA]</scope>
    <source>
        <strain evidence="4 5">IC-1</strain>
    </source>
</reference>
<dbReference type="Pfam" id="PF05970">
    <property type="entry name" value="PIF1"/>
    <property type="match status" value="1"/>
</dbReference>
<dbReference type="GO" id="GO:0043139">
    <property type="term" value="F:5'-3' DNA helicase activity"/>
    <property type="evidence" value="ECO:0007669"/>
    <property type="project" value="UniProtKB-EC"/>
</dbReference>
<dbReference type="SMART" id="SM00382">
    <property type="entry name" value="AAA"/>
    <property type="match status" value="1"/>
</dbReference>
<dbReference type="EC" id="5.6.2.3" evidence="1"/>
<gene>
    <name evidence="4" type="ORF">TASIC1_0002032900</name>
</gene>
<comment type="cofactor">
    <cofactor evidence="1">
        <name>Mg(2+)</name>
        <dbReference type="ChEBI" id="CHEBI:18420"/>
    </cofactor>
</comment>
<dbReference type="Proteomes" id="UP000517252">
    <property type="component" value="Unassembled WGS sequence"/>
</dbReference>
<dbReference type="GO" id="GO:0016787">
    <property type="term" value="F:hydrolase activity"/>
    <property type="evidence" value="ECO:0007669"/>
    <property type="project" value="UniProtKB-KW"/>
</dbReference>
<keyword evidence="1 4" id="KW-0347">Helicase</keyword>
<name>A0A6V8QL44_TRIAP</name>
<dbReference type="GO" id="GO:0006310">
    <property type="term" value="P:DNA recombination"/>
    <property type="evidence" value="ECO:0007669"/>
    <property type="project" value="UniProtKB-KW"/>
</dbReference>
<keyword evidence="1" id="KW-0234">DNA repair</keyword>
<comment type="similarity">
    <text evidence="1">Belongs to the helicase family.</text>
</comment>
<dbReference type="Gene3D" id="3.40.50.300">
    <property type="entry name" value="P-loop containing nucleotide triphosphate hydrolases"/>
    <property type="match status" value="2"/>
</dbReference>
<dbReference type="PANTHER" id="PTHR47642:SF5">
    <property type="entry name" value="ATP-DEPENDENT DNA HELICASE"/>
    <property type="match status" value="1"/>
</dbReference>
<feature type="domain" description="AAA+ ATPase" evidence="3">
    <location>
        <begin position="66"/>
        <end position="203"/>
    </location>
</feature>
<dbReference type="InterPro" id="IPR051055">
    <property type="entry name" value="PIF1_helicase"/>
</dbReference>
<evidence type="ECO:0000259" key="3">
    <source>
        <dbReference type="SMART" id="SM00382"/>
    </source>
</evidence>
<dbReference type="AlphaFoldDB" id="A0A6V8QL44"/>
<protein>
    <recommendedName>
        <fullName evidence="1">ATP-dependent DNA helicase</fullName>
        <ecNumber evidence="1">5.6.2.3</ecNumber>
    </recommendedName>
</protein>
<dbReference type="CDD" id="cd18809">
    <property type="entry name" value="SF1_C_RecD"/>
    <property type="match status" value="1"/>
</dbReference>
<dbReference type="GO" id="GO:0005524">
    <property type="term" value="F:ATP binding"/>
    <property type="evidence" value="ECO:0007669"/>
    <property type="project" value="UniProtKB-KW"/>
</dbReference>
<keyword evidence="1" id="KW-0233">DNA recombination</keyword>
<dbReference type="SUPFAM" id="SSF52540">
    <property type="entry name" value="P-loop containing nucleoside triphosphate hydrolases"/>
    <property type="match status" value="2"/>
</dbReference>
<dbReference type="OrthoDB" id="432234at2759"/>
<evidence type="ECO:0000313" key="5">
    <source>
        <dbReference type="Proteomes" id="UP000517252"/>
    </source>
</evidence>